<gene>
    <name evidence="5" type="ORF">ABNN70_04275</name>
</gene>
<dbReference type="EMBL" id="CP159510">
    <property type="protein sequence ID" value="XCJ17705.1"/>
    <property type="molecule type" value="Genomic_DNA"/>
</dbReference>
<dbReference type="AlphaFoldDB" id="A0AAU8IID7"/>
<dbReference type="InterPro" id="IPR029000">
    <property type="entry name" value="Cyclophilin-like_dom_sf"/>
</dbReference>
<evidence type="ECO:0000256" key="3">
    <source>
        <dbReference type="ARBA" id="ARBA00022840"/>
    </source>
</evidence>
<sequence>MTLTIIQKGFASSVQDMGRPGYQRYGIIVGGVMDRPSASLANWLVGNPETAALIEFSFLGPAILFTEPALFAVTGAYCRPKLNNRDIHPGHPYFADEGQILTIGGLISGSRGYVAVAGGIDTPLWLGSRSTSERAGKGGYKGRRLKETDQLPVGKPSKVAEELMQRPERLAGKWYYAFRRTYRGRQTVRVMPDTLWPQFSKKSRVAFLSTDYRVTGSSDRMGYRLSGEKLMLDQPIELYSEAVTEGSIQVPGNGQPIILMTDHQSTGGYPRIAQVVSADLPLLAQLPPNSLLHFKKIAAGEAEQLLMRQRIEMEQLHTQIDRRLKLLVNE</sequence>
<keyword evidence="3" id="KW-0067">ATP-binding</keyword>
<proteinExistence type="predicted"/>
<dbReference type="Pfam" id="PF02626">
    <property type="entry name" value="CT_A_B"/>
    <property type="match status" value="1"/>
</dbReference>
<accession>A0AAU8IID7</accession>
<dbReference type="InterPro" id="IPR052708">
    <property type="entry name" value="PxpC"/>
</dbReference>
<evidence type="ECO:0000256" key="2">
    <source>
        <dbReference type="ARBA" id="ARBA00022801"/>
    </source>
</evidence>
<name>A0AAU8IID7_9BACL</name>
<dbReference type="Gene3D" id="2.40.100.10">
    <property type="entry name" value="Cyclophilin-like"/>
    <property type="match status" value="1"/>
</dbReference>
<keyword evidence="2" id="KW-0378">Hydrolase</keyword>
<dbReference type="PANTHER" id="PTHR43309:SF3">
    <property type="entry name" value="5-OXOPROLINASE SUBUNIT C"/>
    <property type="match status" value="1"/>
</dbReference>
<evidence type="ECO:0000256" key="1">
    <source>
        <dbReference type="ARBA" id="ARBA00022741"/>
    </source>
</evidence>
<dbReference type="GO" id="GO:0016787">
    <property type="term" value="F:hydrolase activity"/>
    <property type="evidence" value="ECO:0007669"/>
    <property type="project" value="UniProtKB-KW"/>
</dbReference>
<dbReference type="SMART" id="SM00797">
    <property type="entry name" value="AHS2"/>
    <property type="match status" value="1"/>
</dbReference>
<dbReference type="PANTHER" id="PTHR43309">
    <property type="entry name" value="5-OXOPROLINASE SUBUNIT C"/>
    <property type="match status" value="1"/>
</dbReference>
<protein>
    <submittedName>
        <fullName evidence="5">Biotin-dependent carboxyltransferase family protein</fullName>
    </submittedName>
</protein>
<dbReference type="SUPFAM" id="SSF50891">
    <property type="entry name" value="Cyclophilin-like"/>
    <property type="match status" value="1"/>
</dbReference>
<evidence type="ECO:0000313" key="5">
    <source>
        <dbReference type="EMBL" id="XCJ17705.1"/>
    </source>
</evidence>
<dbReference type="NCBIfam" id="TIGR00724">
    <property type="entry name" value="urea_amlyse_rel"/>
    <property type="match status" value="1"/>
</dbReference>
<dbReference type="GO" id="GO:0005524">
    <property type="term" value="F:ATP binding"/>
    <property type="evidence" value="ECO:0007669"/>
    <property type="project" value="UniProtKB-KW"/>
</dbReference>
<feature type="domain" description="Carboxyltransferase" evidence="4">
    <location>
        <begin position="24"/>
        <end position="311"/>
    </location>
</feature>
<evidence type="ECO:0000259" key="4">
    <source>
        <dbReference type="SMART" id="SM00797"/>
    </source>
</evidence>
<organism evidence="5">
    <name type="scientific">Sporolactobacillus sp. Y61</name>
    <dbReference type="NCBI Taxonomy" id="3160863"/>
    <lineage>
        <taxon>Bacteria</taxon>
        <taxon>Bacillati</taxon>
        <taxon>Bacillota</taxon>
        <taxon>Bacilli</taxon>
        <taxon>Bacillales</taxon>
        <taxon>Sporolactobacillaceae</taxon>
        <taxon>Sporolactobacillus</taxon>
    </lineage>
</organism>
<reference evidence="5" key="1">
    <citation type="submission" date="2024-06" db="EMBL/GenBank/DDBJ databases">
        <authorList>
            <person name="Fan A."/>
            <person name="Zhang F.Y."/>
            <person name="Zhang L."/>
        </authorList>
    </citation>
    <scope>NUCLEOTIDE SEQUENCE</scope>
    <source>
        <strain evidence="5">Y61</strain>
    </source>
</reference>
<dbReference type="InterPro" id="IPR003778">
    <property type="entry name" value="CT_A_B"/>
</dbReference>
<dbReference type="RefSeq" id="WP_353948836.1">
    <property type="nucleotide sequence ID" value="NZ_CP159510.1"/>
</dbReference>
<keyword evidence="1" id="KW-0547">Nucleotide-binding</keyword>